<evidence type="ECO:0000256" key="1">
    <source>
        <dbReference type="SAM" id="Phobius"/>
    </source>
</evidence>
<reference evidence="2" key="3">
    <citation type="submission" date="2018-07" db="EMBL/GenBank/DDBJ databases">
        <title>WGS assembly of Glycine max.</title>
        <authorList>
            <person name="Schmutz J."/>
            <person name="Cannon S."/>
            <person name="Schlueter J."/>
            <person name="Ma J."/>
            <person name="Mitros T."/>
            <person name="Nelson W."/>
            <person name="Hyten D."/>
            <person name="Song Q."/>
            <person name="Thelen J."/>
            <person name="Cheng J."/>
            <person name="Xu D."/>
            <person name="Hellsten U."/>
            <person name="May G."/>
            <person name="Yu Y."/>
            <person name="Sakurai T."/>
            <person name="Umezawa T."/>
            <person name="Bhattacharyya M."/>
            <person name="Sandhu D."/>
            <person name="Valliyodan B."/>
            <person name="Lindquist E."/>
            <person name="Peto M."/>
            <person name="Grant D."/>
            <person name="Shu S."/>
            <person name="Goodstein D."/>
            <person name="Barry K."/>
            <person name="Futrell-Griggs M."/>
            <person name="Abernathy B."/>
            <person name="Du J."/>
            <person name="Tian Z."/>
            <person name="Zhu L."/>
            <person name="Gill N."/>
            <person name="Joshi T."/>
            <person name="Libault M."/>
            <person name="Sethuraman A."/>
            <person name="Zhang X."/>
            <person name="Shinozaki K."/>
            <person name="Nguyen H."/>
            <person name="Wing R."/>
            <person name="Cregan P."/>
            <person name="Specht J."/>
            <person name="Grimwood J."/>
            <person name="Rokhsar D."/>
            <person name="Stacey G."/>
            <person name="Shoemaker R."/>
            <person name="Jackson S."/>
        </authorList>
    </citation>
    <scope>NUCLEOTIDE SEQUENCE</scope>
    <source>
        <tissue evidence="2">Callus</tissue>
    </source>
</reference>
<reference evidence="2 3" key="1">
    <citation type="journal article" date="2010" name="Nature">
        <title>Genome sequence of the palaeopolyploid soybean.</title>
        <authorList>
            <person name="Schmutz J."/>
            <person name="Cannon S.B."/>
            <person name="Schlueter J."/>
            <person name="Ma J."/>
            <person name="Mitros T."/>
            <person name="Nelson W."/>
            <person name="Hyten D.L."/>
            <person name="Song Q."/>
            <person name="Thelen J.J."/>
            <person name="Cheng J."/>
            <person name="Xu D."/>
            <person name="Hellsten U."/>
            <person name="May G.D."/>
            <person name="Yu Y."/>
            <person name="Sakurai T."/>
            <person name="Umezawa T."/>
            <person name="Bhattacharyya M.K."/>
            <person name="Sandhu D."/>
            <person name="Valliyodan B."/>
            <person name="Lindquist E."/>
            <person name="Peto M."/>
            <person name="Grant D."/>
            <person name="Shu S."/>
            <person name="Goodstein D."/>
            <person name="Barry K."/>
            <person name="Futrell-Griggs M."/>
            <person name="Abernathy B."/>
            <person name="Du J."/>
            <person name="Tian Z."/>
            <person name="Zhu L."/>
            <person name="Gill N."/>
            <person name="Joshi T."/>
            <person name="Libault M."/>
            <person name="Sethuraman A."/>
            <person name="Zhang X.-C."/>
            <person name="Shinozaki K."/>
            <person name="Nguyen H.T."/>
            <person name="Wing R.A."/>
            <person name="Cregan P."/>
            <person name="Specht J."/>
            <person name="Grimwood J."/>
            <person name="Rokhsar D."/>
            <person name="Stacey G."/>
            <person name="Shoemaker R.C."/>
            <person name="Jackson S.A."/>
        </authorList>
    </citation>
    <scope>NUCLEOTIDE SEQUENCE</scope>
    <source>
        <strain evidence="3">cv. Williams 82</strain>
        <tissue evidence="2">Callus</tissue>
    </source>
</reference>
<keyword evidence="4" id="KW-1185">Reference proteome</keyword>
<reference evidence="3" key="2">
    <citation type="submission" date="2018-02" db="UniProtKB">
        <authorList>
            <consortium name="EnsemblPlants"/>
        </authorList>
    </citation>
    <scope>IDENTIFICATION</scope>
    <source>
        <strain evidence="3">Williams 82</strain>
    </source>
</reference>
<evidence type="ECO:0000313" key="3">
    <source>
        <dbReference type="EnsemblPlants" id="KRH16676"/>
    </source>
</evidence>
<dbReference type="InParanoid" id="A0A0R0GRP6"/>
<dbReference type="Gramene" id="KRH16676">
    <property type="protein sequence ID" value="KRH16676"/>
    <property type="gene ID" value="GLYMA_14G169600"/>
</dbReference>
<name>A0A0R0GRP6_SOYBN</name>
<dbReference type="EnsemblPlants" id="KRH16676">
    <property type="protein sequence ID" value="KRH16676"/>
    <property type="gene ID" value="GLYMA_14G169600"/>
</dbReference>
<organism evidence="2">
    <name type="scientific">Glycine max</name>
    <name type="common">Soybean</name>
    <name type="synonym">Glycine hispida</name>
    <dbReference type="NCBI Taxonomy" id="3847"/>
    <lineage>
        <taxon>Eukaryota</taxon>
        <taxon>Viridiplantae</taxon>
        <taxon>Streptophyta</taxon>
        <taxon>Embryophyta</taxon>
        <taxon>Tracheophyta</taxon>
        <taxon>Spermatophyta</taxon>
        <taxon>Magnoliopsida</taxon>
        <taxon>eudicotyledons</taxon>
        <taxon>Gunneridae</taxon>
        <taxon>Pentapetalae</taxon>
        <taxon>rosids</taxon>
        <taxon>fabids</taxon>
        <taxon>Fabales</taxon>
        <taxon>Fabaceae</taxon>
        <taxon>Papilionoideae</taxon>
        <taxon>50 kb inversion clade</taxon>
        <taxon>NPAAA clade</taxon>
        <taxon>indigoferoid/millettioid clade</taxon>
        <taxon>Phaseoleae</taxon>
        <taxon>Glycine</taxon>
        <taxon>Glycine subgen. Soja</taxon>
    </lineage>
</organism>
<dbReference type="AlphaFoldDB" id="A0A0R0GRP6"/>
<dbReference type="Proteomes" id="UP000008827">
    <property type="component" value="Chromosome 14"/>
</dbReference>
<keyword evidence="1" id="KW-0812">Transmembrane</keyword>
<accession>A0A0R0GRP6</accession>
<protein>
    <submittedName>
        <fullName evidence="2 3">Uncharacterized protein</fullName>
    </submittedName>
</protein>
<gene>
    <name evidence="2" type="ORF">GLYMA_14G169600</name>
</gene>
<keyword evidence="1" id="KW-1133">Transmembrane helix</keyword>
<dbReference type="EMBL" id="CM000847">
    <property type="protein sequence ID" value="KRH16676.1"/>
    <property type="molecule type" value="Genomic_DNA"/>
</dbReference>
<proteinExistence type="predicted"/>
<sequence length="90" mass="10377">MLIIYIYIYMYQACICLITSLHVIKLQPYNHCKSILQHNHLDEVYHEASLELISDKPTYFNAAVRQNQGFKKPFATAILANIIKIPPNGN</sequence>
<feature type="transmembrane region" description="Helical" evidence="1">
    <location>
        <begin position="6"/>
        <end position="24"/>
    </location>
</feature>
<keyword evidence="1" id="KW-0472">Membrane</keyword>
<evidence type="ECO:0000313" key="2">
    <source>
        <dbReference type="EMBL" id="KRH16676.1"/>
    </source>
</evidence>
<evidence type="ECO:0000313" key="4">
    <source>
        <dbReference type="Proteomes" id="UP000008827"/>
    </source>
</evidence>